<dbReference type="Gene3D" id="3.40.350.10">
    <property type="entry name" value="Creatinase/prolidase N-terminal domain"/>
    <property type="match status" value="1"/>
</dbReference>
<feature type="domain" description="Peptidase M24" evidence="1">
    <location>
        <begin position="184"/>
        <end position="393"/>
    </location>
</feature>
<evidence type="ECO:0000313" key="2">
    <source>
        <dbReference type="EMBL" id="SAL62660.1"/>
    </source>
</evidence>
<proteinExistence type="predicted"/>
<dbReference type="PANTHER" id="PTHR46112:SF2">
    <property type="entry name" value="XAA-PRO AMINOPEPTIDASE P-RELATED"/>
    <property type="match status" value="1"/>
</dbReference>
<accession>A0A158J2W2</accession>
<dbReference type="InterPro" id="IPR036005">
    <property type="entry name" value="Creatinase/aminopeptidase-like"/>
</dbReference>
<dbReference type="InterPro" id="IPR050659">
    <property type="entry name" value="Peptidase_M24B"/>
</dbReference>
<dbReference type="RefSeq" id="WP_087645426.1">
    <property type="nucleotide sequence ID" value="NZ_FCON02000032.1"/>
</dbReference>
<keyword evidence="2" id="KW-0378">Hydrolase</keyword>
<protein>
    <submittedName>
        <fullName evidence="2">Aminopeptidase P</fullName>
    </submittedName>
</protein>
<dbReference type="OrthoDB" id="9803194at2"/>
<evidence type="ECO:0000259" key="1">
    <source>
        <dbReference type="Pfam" id="PF00557"/>
    </source>
</evidence>
<dbReference type="EMBL" id="FCON02000032">
    <property type="protein sequence ID" value="SAL62660.1"/>
    <property type="molecule type" value="Genomic_DNA"/>
</dbReference>
<evidence type="ECO:0000313" key="3">
    <source>
        <dbReference type="Proteomes" id="UP000054770"/>
    </source>
</evidence>
<organism evidence="2 3">
    <name type="scientific">Caballeronia choica</name>
    <dbReference type="NCBI Taxonomy" id="326476"/>
    <lineage>
        <taxon>Bacteria</taxon>
        <taxon>Pseudomonadati</taxon>
        <taxon>Pseudomonadota</taxon>
        <taxon>Betaproteobacteria</taxon>
        <taxon>Burkholderiales</taxon>
        <taxon>Burkholderiaceae</taxon>
        <taxon>Caballeronia</taxon>
    </lineage>
</organism>
<sequence>MTGSQTHDKCDVRNLKRTANTQSDVRDYRLSRVQEILRQNDCSAILLYDPVNIRYATDTSNMQIWTGRNPSRYIMVFADGRVIGWEFHSCTHVWDELDLNFELRSAVGWTFFSAGHEAERRAEAWGAEIVDVLQRRAPGEFRLAVDRLDPIGTAYLVKNGLTLLDGQAMMEMARLAKSTGEIVLMNESLRACEKGIECMHRELRPGMTEQDLWANLHYENIKHGGEWIETRLLASGGRTNPWMQECSNRVLQEGELLAFDTDMVGPNGYCSDISRTWTVGGTRPSDEQRHLYEKAYSQVHFNMDLLRPGMSFREFSEKAWRIPEIYLKNRYSCVAHGIGMVDEYPSIAHQVDWESGGYDGVFEPGMTLCVESYIGAEGGTQGVKLEQQVVLTESGCVALTSCDFETDWL</sequence>
<dbReference type="Pfam" id="PF00557">
    <property type="entry name" value="Peptidase_M24"/>
    <property type="match status" value="1"/>
</dbReference>
<dbReference type="InterPro" id="IPR029149">
    <property type="entry name" value="Creatin/AminoP/Spt16_N"/>
</dbReference>
<name>A0A158J2W2_9BURK</name>
<keyword evidence="2" id="KW-0031">Aminopeptidase</keyword>
<dbReference type="AlphaFoldDB" id="A0A158J2W2"/>
<keyword evidence="3" id="KW-1185">Reference proteome</keyword>
<dbReference type="Proteomes" id="UP000054770">
    <property type="component" value="Unassembled WGS sequence"/>
</dbReference>
<dbReference type="GO" id="GO:0004177">
    <property type="term" value="F:aminopeptidase activity"/>
    <property type="evidence" value="ECO:0007669"/>
    <property type="project" value="UniProtKB-KW"/>
</dbReference>
<dbReference type="SUPFAM" id="SSF53092">
    <property type="entry name" value="Creatinase/prolidase N-terminal domain"/>
    <property type="match status" value="1"/>
</dbReference>
<dbReference type="PANTHER" id="PTHR46112">
    <property type="entry name" value="AMINOPEPTIDASE"/>
    <property type="match status" value="1"/>
</dbReference>
<gene>
    <name evidence="2" type="ORF">AWB68_03314</name>
</gene>
<dbReference type="Gene3D" id="3.90.230.10">
    <property type="entry name" value="Creatinase/methionine aminopeptidase superfamily"/>
    <property type="match status" value="1"/>
</dbReference>
<dbReference type="InterPro" id="IPR000994">
    <property type="entry name" value="Pept_M24"/>
</dbReference>
<reference evidence="2" key="1">
    <citation type="submission" date="2016-01" db="EMBL/GenBank/DDBJ databases">
        <authorList>
            <person name="Peeters C."/>
        </authorList>
    </citation>
    <scope>NUCLEOTIDE SEQUENCE [LARGE SCALE GENOMIC DNA]</scope>
    <source>
        <strain evidence="2">LMG 22940</strain>
    </source>
</reference>
<dbReference type="CDD" id="cd01066">
    <property type="entry name" value="APP_MetAP"/>
    <property type="match status" value="1"/>
</dbReference>
<dbReference type="SUPFAM" id="SSF55920">
    <property type="entry name" value="Creatinase/aminopeptidase"/>
    <property type="match status" value="1"/>
</dbReference>
<keyword evidence="2" id="KW-0645">Protease</keyword>
<comment type="caution">
    <text evidence="2">The sequence shown here is derived from an EMBL/GenBank/DDBJ whole genome shotgun (WGS) entry which is preliminary data.</text>
</comment>